<gene>
    <name evidence="2" type="ORF">EV193_103324</name>
</gene>
<evidence type="ECO:0000313" key="3">
    <source>
        <dbReference type="Proteomes" id="UP000294257"/>
    </source>
</evidence>
<reference evidence="2 3" key="1">
    <citation type="submission" date="2019-02" db="EMBL/GenBank/DDBJ databases">
        <title>Genomic Encyclopedia of Type Strains, Phase IV (KMG-IV): sequencing the most valuable type-strain genomes for metagenomic binning, comparative biology and taxonomic classification.</title>
        <authorList>
            <person name="Goeker M."/>
        </authorList>
    </citation>
    <scope>NUCLEOTIDE SEQUENCE [LARGE SCALE GENOMIC DNA]</scope>
    <source>
        <strain evidence="2 3">DSM 101727</strain>
    </source>
</reference>
<dbReference type="Proteomes" id="UP000294257">
    <property type="component" value="Unassembled WGS sequence"/>
</dbReference>
<feature type="region of interest" description="Disordered" evidence="1">
    <location>
        <begin position="368"/>
        <end position="498"/>
    </location>
</feature>
<dbReference type="InterPro" id="IPR021391">
    <property type="entry name" value="DUF3027"/>
</dbReference>
<comment type="caution">
    <text evidence="2">The sequence shown here is derived from an EMBL/GenBank/DDBJ whole genome shotgun (WGS) entry which is preliminary data.</text>
</comment>
<proteinExistence type="predicted"/>
<dbReference type="EMBL" id="SGWQ01000003">
    <property type="protein sequence ID" value="RZS41006.1"/>
    <property type="molecule type" value="Genomic_DNA"/>
</dbReference>
<organism evidence="2 3">
    <name type="scientific">Herbihabitans rhizosphaerae</name>
    <dbReference type="NCBI Taxonomy" id="1872711"/>
    <lineage>
        <taxon>Bacteria</taxon>
        <taxon>Bacillati</taxon>
        <taxon>Actinomycetota</taxon>
        <taxon>Actinomycetes</taxon>
        <taxon>Pseudonocardiales</taxon>
        <taxon>Pseudonocardiaceae</taxon>
        <taxon>Herbihabitans</taxon>
    </lineage>
</organism>
<dbReference type="Pfam" id="PF11228">
    <property type="entry name" value="DUF3027"/>
    <property type="match status" value="1"/>
</dbReference>
<feature type="region of interest" description="Disordered" evidence="1">
    <location>
        <begin position="309"/>
        <end position="336"/>
    </location>
</feature>
<dbReference type="OrthoDB" id="3210158at2"/>
<name>A0A4Q7KWN7_9PSEU</name>
<feature type="compositionally biased region" description="Polar residues" evidence="1">
    <location>
        <begin position="479"/>
        <end position="498"/>
    </location>
</feature>
<dbReference type="RefSeq" id="WP_130343980.1">
    <property type="nucleotide sequence ID" value="NZ_SGWQ01000003.1"/>
</dbReference>
<dbReference type="AlphaFoldDB" id="A0A4Q7KWN7"/>
<feature type="compositionally biased region" description="Low complexity" evidence="1">
    <location>
        <begin position="440"/>
        <end position="469"/>
    </location>
</feature>
<protein>
    <submittedName>
        <fullName evidence="2">DUF3027 family protein</fullName>
    </submittedName>
</protein>
<evidence type="ECO:0000256" key="1">
    <source>
        <dbReference type="SAM" id="MobiDB-lite"/>
    </source>
</evidence>
<keyword evidence="3" id="KW-1185">Reference proteome</keyword>
<evidence type="ECO:0000313" key="2">
    <source>
        <dbReference type="EMBL" id="RZS41006.1"/>
    </source>
</evidence>
<accession>A0A4Q7KWN7</accession>
<sequence length="498" mass="51078">MTRTETPHADAELIAAVEVARAAARQDGGDEVGAPVEATVEDDGSVTHLFDADKPGYRGWRWAVTVANAGPGTPVRVSEVVLLPGPDALVAPEWVPWQERVRAGDLGVGDLMPTAPEDPRLVQAYVQSDDPQVEETAVELGLGRLRVLSREGRLEAAERWQGGEFGPRSDMARGAPAACGTCGFYLPVAGSLSAAFGVCGNEIAPADGRAVHAEYGCGAHSEAEVEQPSPVIVADLIYDDAVLDMVSVKQPAETPAAEESTVDAPADEDAAEAAVETPVAEQAVVETPAEAPAVQESAVDVPAGEDIAAEQSGADATVETPVAETPAVEESTVDVPAGEDTAAEQSAEVIVETPVVEQPPVEQSVWQMPAGESAPESTVDASAGDVSAVDEPSTAEEGVAETPSVEPSTGEASVETPAAPESTVDAPATAEWPVAKTPEEQPAAEAAVETPVVEPAVAEAPAEETTAQQSTDAPAGEFTESTPEQAEPTSETESAPTQ</sequence>